<organism evidence="7 8">
    <name type="scientific">Saccharata proteae CBS 121410</name>
    <dbReference type="NCBI Taxonomy" id="1314787"/>
    <lineage>
        <taxon>Eukaryota</taxon>
        <taxon>Fungi</taxon>
        <taxon>Dikarya</taxon>
        <taxon>Ascomycota</taxon>
        <taxon>Pezizomycotina</taxon>
        <taxon>Dothideomycetes</taxon>
        <taxon>Dothideomycetes incertae sedis</taxon>
        <taxon>Botryosphaeriales</taxon>
        <taxon>Saccharataceae</taxon>
        <taxon>Saccharata</taxon>
    </lineage>
</organism>
<keyword evidence="4 6" id="KW-1133">Transmembrane helix</keyword>
<feature type="transmembrane region" description="Helical" evidence="6">
    <location>
        <begin position="517"/>
        <end position="536"/>
    </location>
</feature>
<dbReference type="Gene3D" id="1.20.1250.20">
    <property type="entry name" value="MFS general substrate transporter like domains"/>
    <property type="match status" value="1"/>
</dbReference>
<feature type="transmembrane region" description="Helical" evidence="6">
    <location>
        <begin position="58"/>
        <end position="79"/>
    </location>
</feature>
<gene>
    <name evidence="7" type="ORF">K490DRAFT_66199</name>
</gene>
<evidence type="ECO:0000256" key="4">
    <source>
        <dbReference type="ARBA" id="ARBA00022989"/>
    </source>
</evidence>
<name>A0A9P4HVM7_9PEZI</name>
<evidence type="ECO:0000256" key="6">
    <source>
        <dbReference type="SAM" id="Phobius"/>
    </source>
</evidence>
<accession>A0A9P4HVM7</accession>
<feature type="transmembrane region" description="Helical" evidence="6">
    <location>
        <begin position="465"/>
        <end position="489"/>
    </location>
</feature>
<reference evidence="7" key="1">
    <citation type="journal article" date="2020" name="Stud. Mycol.">
        <title>101 Dothideomycetes genomes: a test case for predicting lifestyles and emergence of pathogens.</title>
        <authorList>
            <person name="Haridas S."/>
            <person name="Albert R."/>
            <person name="Binder M."/>
            <person name="Bloem J."/>
            <person name="Labutti K."/>
            <person name="Salamov A."/>
            <person name="Andreopoulos B."/>
            <person name="Baker S."/>
            <person name="Barry K."/>
            <person name="Bills G."/>
            <person name="Bluhm B."/>
            <person name="Cannon C."/>
            <person name="Castanera R."/>
            <person name="Culley D."/>
            <person name="Daum C."/>
            <person name="Ezra D."/>
            <person name="Gonzalez J."/>
            <person name="Henrissat B."/>
            <person name="Kuo A."/>
            <person name="Liang C."/>
            <person name="Lipzen A."/>
            <person name="Lutzoni F."/>
            <person name="Magnuson J."/>
            <person name="Mondo S."/>
            <person name="Nolan M."/>
            <person name="Ohm R."/>
            <person name="Pangilinan J."/>
            <person name="Park H.-J."/>
            <person name="Ramirez L."/>
            <person name="Alfaro M."/>
            <person name="Sun H."/>
            <person name="Tritt A."/>
            <person name="Yoshinaga Y."/>
            <person name="Zwiers L.-H."/>
            <person name="Turgeon B."/>
            <person name="Goodwin S."/>
            <person name="Spatafora J."/>
            <person name="Crous P."/>
            <person name="Grigoriev I."/>
        </authorList>
    </citation>
    <scope>NUCLEOTIDE SEQUENCE</scope>
    <source>
        <strain evidence="7">CBS 121410</strain>
    </source>
</reference>
<dbReference type="SUPFAM" id="SSF103473">
    <property type="entry name" value="MFS general substrate transporter"/>
    <property type="match status" value="1"/>
</dbReference>
<dbReference type="GO" id="GO:0008506">
    <property type="term" value="F:sucrose:proton symporter activity"/>
    <property type="evidence" value="ECO:0007669"/>
    <property type="project" value="TreeGrafter"/>
</dbReference>
<dbReference type="OrthoDB" id="28755at2759"/>
<evidence type="ECO:0000256" key="1">
    <source>
        <dbReference type="ARBA" id="ARBA00004141"/>
    </source>
</evidence>
<feature type="transmembrane region" description="Helical" evidence="6">
    <location>
        <begin position="91"/>
        <end position="108"/>
    </location>
</feature>
<dbReference type="PANTHER" id="PTHR19432:SF76">
    <property type="entry name" value="TRANSPORTER, PUTATIVE (EUROFUNG)-RELATED"/>
    <property type="match status" value="1"/>
</dbReference>
<evidence type="ECO:0000256" key="3">
    <source>
        <dbReference type="ARBA" id="ARBA00022692"/>
    </source>
</evidence>
<evidence type="ECO:0000256" key="5">
    <source>
        <dbReference type="ARBA" id="ARBA00023136"/>
    </source>
</evidence>
<evidence type="ECO:0000313" key="7">
    <source>
        <dbReference type="EMBL" id="KAF2086884.1"/>
    </source>
</evidence>
<comment type="subcellular location">
    <subcellularLocation>
        <location evidence="1">Membrane</location>
        <topology evidence="1">Multi-pass membrane protein</topology>
    </subcellularLocation>
</comment>
<feature type="transmembrane region" description="Helical" evidence="6">
    <location>
        <begin position="393"/>
        <end position="417"/>
    </location>
</feature>
<feature type="transmembrane region" description="Helical" evidence="6">
    <location>
        <begin position="269"/>
        <end position="291"/>
    </location>
</feature>
<keyword evidence="5 6" id="KW-0472">Membrane</keyword>
<dbReference type="GO" id="GO:0005886">
    <property type="term" value="C:plasma membrane"/>
    <property type="evidence" value="ECO:0007669"/>
    <property type="project" value="TreeGrafter"/>
</dbReference>
<dbReference type="Pfam" id="PF13347">
    <property type="entry name" value="MFS_2"/>
    <property type="match status" value="1"/>
</dbReference>
<dbReference type="AlphaFoldDB" id="A0A9P4HVM7"/>
<feature type="transmembrane region" description="Helical" evidence="6">
    <location>
        <begin position="367"/>
        <end position="387"/>
    </location>
</feature>
<protein>
    <submittedName>
        <fullName evidence="7">MFS general substrate transporter</fullName>
    </submittedName>
</protein>
<feature type="transmembrane region" description="Helical" evidence="6">
    <location>
        <begin position="205"/>
        <end position="224"/>
    </location>
</feature>
<dbReference type="PANTHER" id="PTHR19432">
    <property type="entry name" value="SUGAR TRANSPORTER"/>
    <property type="match status" value="1"/>
</dbReference>
<evidence type="ECO:0000256" key="2">
    <source>
        <dbReference type="ARBA" id="ARBA00022448"/>
    </source>
</evidence>
<feature type="transmembrane region" description="Helical" evidence="6">
    <location>
        <begin position="128"/>
        <end position="146"/>
    </location>
</feature>
<dbReference type="EMBL" id="ML978722">
    <property type="protein sequence ID" value="KAF2086884.1"/>
    <property type="molecule type" value="Genomic_DNA"/>
</dbReference>
<feature type="transmembrane region" description="Helical" evidence="6">
    <location>
        <begin position="20"/>
        <end position="38"/>
    </location>
</feature>
<keyword evidence="2" id="KW-0813">Transport</keyword>
<comment type="caution">
    <text evidence="7">The sequence shown here is derived from an EMBL/GenBank/DDBJ whole genome shotgun (WGS) entry which is preliminary data.</text>
</comment>
<dbReference type="InterPro" id="IPR036259">
    <property type="entry name" value="MFS_trans_sf"/>
</dbReference>
<feature type="transmembrane region" description="Helical" evidence="6">
    <location>
        <begin position="167"/>
        <end position="185"/>
    </location>
</feature>
<proteinExistence type="predicted"/>
<keyword evidence="3 6" id="KW-0812">Transmembrane</keyword>
<sequence length="543" mass="58817">MPQASSWTGTPSIKGSSESMRMALLTASLIGIQFTWGIEMTYCTPYLLQLGLSKSRVSLVWIAGPLSGLIVQPVVGILADKSQSKFGRRRPFMIGGSVVVAVALLVLGRTWEIVGALVTENETRKSMTIALAVMCIYVVDFAINAVQGSCRSLIVDTLPVSKQQLGQAWASRMIAVGHLIGYGIGAVHLEDIFGNAMGDTQFKQLTVIAAMALILCVSVTSFAVRERILVSNGKLGDEGSTGAIHVLTQIFKTATNLPDRIASICWIQFWAWIGWFPFLFYSTTWVGEIYIRYEAPMDAQSQDTLGQMGRVGSMSLVVFSLITFVGSIVLPWVVKPPEDEKRDFTPRPPASLAPVVAEAEKYKPTLLTAWMLSHLIFTCSMLLAPMVSSLRSATIIVAICGIPWALACWAPFTFMGIEINRLGTNRQAYRRLSNEAIEMGRDGDVLRLNHAAEAGDGSTGELSGVYLGILNLFTTLPQFVGTFISWVVFSLLEPGKSPELAKEAHPSEHHSTDGPNGIAVCLFIGALSAAVAAHATSRLRRVA</sequence>
<feature type="transmembrane region" description="Helical" evidence="6">
    <location>
        <begin position="311"/>
        <end position="334"/>
    </location>
</feature>
<keyword evidence="8" id="KW-1185">Reference proteome</keyword>
<evidence type="ECO:0000313" key="8">
    <source>
        <dbReference type="Proteomes" id="UP000799776"/>
    </source>
</evidence>
<dbReference type="Proteomes" id="UP000799776">
    <property type="component" value="Unassembled WGS sequence"/>
</dbReference>